<keyword evidence="7" id="KW-1185">Reference proteome</keyword>
<evidence type="ECO:0000313" key="7">
    <source>
        <dbReference type="Proteomes" id="UP001318040"/>
    </source>
</evidence>
<organism evidence="7 8">
    <name type="scientific">Petromyzon marinus</name>
    <name type="common">Sea lamprey</name>
    <dbReference type="NCBI Taxonomy" id="7757"/>
    <lineage>
        <taxon>Eukaryota</taxon>
        <taxon>Metazoa</taxon>
        <taxon>Chordata</taxon>
        <taxon>Craniata</taxon>
        <taxon>Vertebrata</taxon>
        <taxon>Cyclostomata</taxon>
        <taxon>Hyperoartia</taxon>
        <taxon>Petromyzontiformes</taxon>
        <taxon>Petromyzontidae</taxon>
        <taxon>Petromyzon</taxon>
    </lineage>
</organism>
<dbReference type="PROSITE" id="PS50892">
    <property type="entry name" value="V_SNARE"/>
    <property type="match status" value="1"/>
</dbReference>
<keyword evidence="5" id="KW-0812">Transmembrane</keyword>
<reference evidence="8" key="1">
    <citation type="submission" date="2025-08" db="UniProtKB">
        <authorList>
            <consortium name="RefSeq"/>
        </authorList>
    </citation>
    <scope>IDENTIFICATION</scope>
    <source>
        <tissue evidence="8">Sperm</tissue>
    </source>
</reference>
<dbReference type="PANTHER" id="PTHR46897:SF1">
    <property type="entry name" value="VESICLE-ASSOCIATED MEMBRANE PROTEIN 4"/>
    <property type="match status" value="1"/>
</dbReference>
<dbReference type="SUPFAM" id="SSF58038">
    <property type="entry name" value="SNARE fusion complex"/>
    <property type="match status" value="1"/>
</dbReference>
<keyword evidence="5" id="KW-1133">Transmembrane helix</keyword>
<dbReference type="KEGG" id="pmrn:116938185"/>
<comment type="similarity">
    <text evidence="1">Belongs to the synaptobrevin family.</text>
</comment>
<sequence>MPPKFKRHLRDEEVIGSGSSERRNLLADDDSEGEDFFLTGPTIPRLPQRSDAITQVQGRVDEVVDVMRSNIVRAVERGQKLEELNLQSEELSDSASAFHAQSTRLQRRLWWQQCKMKLVFGAIIVVIILIIVVPIIIKQQH</sequence>
<dbReference type="GO" id="GO:0090161">
    <property type="term" value="P:Golgi ribbon formation"/>
    <property type="evidence" value="ECO:0007669"/>
    <property type="project" value="InterPro"/>
</dbReference>
<dbReference type="GO" id="GO:0016020">
    <property type="term" value="C:membrane"/>
    <property type="evidence" value="ECO:0007669"/>
    <property type="project" value="InterPro"/>
</dbReference>
<evidence type="ECO:0000256" key="4">
    <source>
        <dbReference type="SAM" id="MobiDB-lite"/>
    </source>
</evidence>
<dbReference type="RefSeq" id="XP_032801199.1">
    <property type="nucleotide sequence ID" value="XM_032945308.1"/>
</dbReference>
<evidence type="ECO:0000256" key="1">
    <source>
        <dbReference type="ARBA" id="ARBA00008025"/>
    </source>
</evidence>
<feature type="domain" description="V-SNARE coiled-coil homology" evidence="6">
    <location>
        <begin position="52"/>
        <end position="112"/>
    </location>
</feature>
<dbReference type="GO" id="GO:0016192">
    <property type="term" value="P:vesicle-mediated transport"/>
    <property type="evidence" value="ECO:0007669"/>
    <property type="project" value="InterPro"/>
</dbReference>
<feature type="transmembrane region" description="Helical" evidence="5">
    <location>
        <begin position="118"/>
        <end position="137"/>
    </location>
</feature>
<dbReference type="PRINTS" id="PR00219">
    <property type="entry name" value="SYNAPTOBREVN"/>
</dbReference>
<proteinExistence type="inferred from homology"/>
<comment type="subcellular location">
    <subcellularLocation>
        <location evidence="2">Endomembrane system</location>
        <topology evidence="2">Single-pass type IV membrane protein</topology>
    </subcellularLocation>
</comment>
<evidence type="ECO:0000313" key="8">
    <source>
        <dbReference type="RefSeq" id="XP_032801199.1"/>
    </source>
</evidence>
<dbReference type="InterPro" id="IPR042855">
    <property type="entry name" value="V_SNARE_CC"/>
</dbReference>
<evidence type="ECO:0000256" key="2">
    <source>
        <dbReference type="ARBA" id="ARBA00046280"/>
    </source>
</evidence>
<dbReference type="GO" id="GO:0012505">
    <property type="term" value="C:endomembrane system"/>
    <property type="evidence" value="ECO:0007669"/>
    <property type="project" value="UniProtKB-SubCell"/>
</dbReference>
<dbReference type="InterPro" id="IPR042887">
    <property type="entry name" value="VAMP4"/>
</dbReference>
<feature type="region of interest" description="Disordered" evidence="4">
    <location>
        <begin position="1"/>
        <end position="32"/>
    </location>
</feature>
<keyword evidence="3" id="KW-0175">Coiled coil</keyword>
<dbReference type="Pfam" id="PF00957">
    <property type="entry name" value="Synaptobrevin"/>
    <property type="match status" value="1"/>
</dbReference>
<evidence type="ECO:0000256" key="5">
    <source>
        <dbReference type="SAM" id="Phobius"/>
    </source>
</evidence>
<dbReference type="Proteomes" id="UP001318040">
    <property type="component" value="Unplaced"/>
</dbReference>
<accession>A0AAJ7WKK1</accession>
<protein>
    <submittedName>
        <fullName evidence="8">Vesicle-associated membrane protein 4</fullName>
    </submittedName>
</protein>
<gene>
    <name evidence="8" type="primary">VAMP4</name>
</gene>
<dbReference type="Gene3D" id="1.20.5.110">
    <property type="match status" value="1"/>
</dbReference>
<name>A0AAJ7WKK1_PETMA</name>
<evidence type="ECO:0000259" key="6">
    <source>
        <dbReference type="PROSITE" id="PS50892"/>
    </source>
</evidence>
<evidence type="ECO:0000256" key="3">
    <source>
        <dbReference type="PROSITE-ProRule" id="PRU00290"/>
    </source>
</evidence>
<dbReference type="InterPro" id="IPR001388">
    <property type="entry name" value="Synaptobrevin-like"/>
</dbReference>
<dbReference type="PANTHER" id="PTHR46897">
    <property type="entry name" value="VESICLE-ASSOCIATED MEMBRANE PROTEIN 4"/>
    <property type="match status" value="1"/>
</dbReference>
<keyword evidence="5" id="KW-0472">Membrane</keyword>
<dbReference type="AlphaFoldDB" id="A0AAJ7WKK1"/>